<keyword evidence="4" id="KW-0804">Transcription</keyword>
<dbReference type="GO" id="GO:0000987">
    <property type="term" value="F:cis-regulatory region sequence-specific DNA binding"/>
    <property type="evidence" value="ECO:0007669"/>
    <property type="project" value="TreeGrafter"/>
</dbReference>
<gene>
    <name evidence="10" type="ORF">HNY73_009375</name>
</gene>
<evidence type="ECO:0000259" key="9">
    <source>
        <dbReference type="PROSITE" id="PS51980"/>
    </source>
</evidence>
<feature type="compositionally biased region" description="Basic and acidic residues" evidence="8">
    <location>
        <begin position="554"/>
        <end position="563"/>
    </location>
</feature>
<feature type="compositionally biased region" description="Polar residues" evidence="8">
    <location>
        <begin position="542"/>
        <end position="553"/>
    </location>
</feature>
<dbReference type="Pfam" id="PF07303">
    <property type="entry name" value="Occludin_ELL"/>
    <property type="match status" value="1"/>
</dbReference>
<evidence type="ECO:0000256" key="4">
    <source>
        <dbReference type="ARBA" id="ARBA00023163"/>
    </source>
</evidence>
<evidence type="ECO:0000256" key="1">
    <source>
        <dbReference type="ARBA" id="ARBA00004123"/>
    </source>
</evidence>
<keyword evidence="7" id="KW-0175">Coiled coil</keyword>
<sequence>MDSLVEGKTYSLSIDEKNMGNKSYIYVKLTDSMVKSIEEHTKQAGGSNPKIQFNEYDGMITFPSDKGTQKYAFSLSDTGGKENEDWNNLPNRSFECVQQNKNGSLESLGGLMMKMQIRAKEDSYENTKSKVAAAEKEQKQYCTKEIKPSIYHLGHQLIVNQQKSFATFLNSCSLPTAKSLAPVRSKNNIGNMLTTVSSARHDSNPLVRPMSISSARRNSNPSVWPMPISSARRNSNPFGKSASILPGSPESITFQHQRKENSKSKVPSGIQRQPLRDRIIHLLALRPYKKPEILLKLRTEGVNEKDKNNLTGILAQVSTMKKNSYYLSDGLWNEVQENWKFYSPDDAEIVRKNKQQHVLKKIHLDNQPSTFPKKRLPNDNSANIYPSLKKQRISRLNGQSKSLYSRESNQHGNPENAFKGMNFLNTKASLMQETEKHSSFIESHNKDYKNTNFNQVSQATKLFSPEYRKKNIDLNSPTTQSSGYVSKDSSRSSKEPSSDELNFEGVIYDQKLKRESDSKMARTEDSNLSFLVPSSCLKNDKQNSLQKTPASSYKQERNNKKFYENNPISSNNREYEMKADNLNSSTLCSNLNGDSNCDPFKSSNLECEKKEGLKLVFKIKSDKSIKPPKESFQYKLKNNSQISSAHSSRLLKKSYDAVKTSTVKSSLKYDHLKSSPITESPLLSSIQDAVCHQTSDATKYASEETETLSDNSEKELEWNANYFERHYVKIVSEKQRLRYITVYNDDVHAYNELWKQISAVRNNFVALQKQLEECEKGSAEYQRLEKKIQEEYEAANNFEYKNKRKESFYLYGKLCHIKKLLDQYDLEQRKSK</sequence>
<dbReference type="SUPFAM" id="SSF46785">
    <property type="entry name" value="Winged helix' DNA-binding domain"/>
    <property type="match status" value="1"/>
</dbReference>
<feature type="region of interest" description="Disordered" evidence="8">
    <location>
        <begin position="540"/>
        <end position="568"/>
    </location>
</feature>
<evidence type="ECO:0000256" key="8">
    <source>
        <dbReference type="SAM" id="MobiDB-lite"/>
    </source>
</evidence>
<organism evidence="10 11">
    <name type="scientific">Argiope bruennichi</name>
    <name type="common">Wasp spider</name>
    <name type="synonym">Aranea bruennichi</name>
    <dbReference type="NCBI Taxonomy" id="94029"/>
    <lineage>
        <taxon>Eukaryota</taxon>
        <taxon>Metazoa</taxon>
        <taxon>Ecdysozoa</taxon>
        <taxon>Arthropoda</taxon>
        <taxon>Chelicerata</taxon>
        <taxon>Arachnida</taxon>
        <taxon>Araneae</taxon>
        <taxon>Araneomorphae</taxon>
        <taxon>Entelegynae</taxon>
        <taxon>Araneoidea</taxon>
        <taxon>Araneidae</taxon>
        <taxon>Argiope</taxon>
    </lineage>
</organism>
<dbReference type="PROSITE" id="PS51980">
    <property type="entry name" value="OCEL"/>
    <property type="match status" value="1"/>
</dbReference>
<evidence type="ECO:0000313" key="10">
    <source>
        <dbReference type="EMBL" id="KAF8787813.1"/>
    </source>
</evidence>
<dbReference type="GO" id="GO:0003746">
    <property type="term" value="F:translation elongation factor activity"/>
    <property type="evidence" value="ECO:0007669"/>
    <property type="project" value="UniProtKB-KW"/>
</dbReference>
<dbReference type="InterPro" id="IPR010844">
    <property type="entry name" value="Occludin_ELL"/>
</dbReference>
<dbReference type="Pfam" id="PF10390">
    <property type="entry name" value="ELL"/>
    <property type="match status" value="1"/>
</dbReference>
<evidence type="ECO:0000256" key="7">
    <source>
        <dbReference type="SAM" id="Coils"/>
    </source>
</evidence>
<dbReference type="PANTHER" id="PTHR23288:SF17">
    <property type="entry name" value="RNA POLYMERASE II ELONGATION FACTOR ELL"/>
    <property type="match status" value="1"/>
</dbReference>
<keyword evidence="11" id="KW-1185">Reference proteome</keyword>
<keyword evidence="10" id="KW-0251">Elongation factor</keyword>
<feature type="coiled-coil region" evidence="7">
    <location>
        <begin position="767"/>
        <end position="801"/>
    </location>
</feature>
<dbReference type="GO" id="GO:0032968">
    <property type="term" value="P:positive regulation of transcription elongation by RNA polymerase II"/>
    <property type="evidence" value="ECO:0007669"/>
    <property type="project" value="TreeGrafter"/>
</dbReference>
<dbReference type="GO" id="GO:0008023">
    <property type="term" value="C:transcription elongation factor complex"/>
    <property type="evidence" value="ECO:0007669"/>
    <property type="project" value="InterPro"/>
</dbReference>
<dbReference type="AlphaFoldDB" id="A0A8T0FFZ6"/>
<protein>
    <submittedName>
        <fullName evidence="10">RNA polymerase II elongation factor ELL like protein</fullName>
    </submittedName>
</protein>
<reference evidence="10" key="2">
    <citation type="submission" date="2020-06" db="EMBL/GenBank/DDBJ databases">
        <authorList>
            <person name="Sheffer M."/>
        </authorList>
    </citation>
    <scope>NUCLEOTIDE SEQUENCE</scope>
</reference>
<dbReference type="InterPro" id="IPR036390">
    <property type="entry name" value="WH_DNA-bd_sf"/>
</dbReference>
<dbReference type="GO" id="GO:0006368">
    <property type="term" value="P:transcription elongation by RNA polymerase II"/>
    <property type="evidence" value="ECO:0007669"/>
    <property type="project" value="InterPro"/>
</dbReference>
<feature type="region of interest" description="Disordered" evidence="8">
    <location>
        <begin position="365"/>
        <end position="392"/>
    </location>
</feature>
<dbReference type="InterPro" id="IPR031176">
    <property type="entry name" value="ELL/occludin"/>
</dbReference>
<feature type="compositionally biased region" description="Basic and acidic residues" evidence="8">
    <location>
        <begin position="488"/>
        <end position="497"/>
    </location>
</feature>
<dbReference type="Gene3D" id="6.10.140.340">
    <property type="match status" value="1"/>
</dbReference>
<dbReference type="Gene3D" id="1.10.10.2670">
    <property type="entry name" value="E3 ubiquitin-protein ligase"/>
    <property type="match status" value="1"/>
</dbReference>
<dbReference type="InterPro" id="IPR042065">
    <property type="entry name" value="E3_ELL-like"/>
</dbReference>
<evidence type="ECO:0000256" key="3">
    <source>
        <dbReference type="ARBA" id="ARBA00023015"/>
    </source>
</evidence>
<feature type="domain" description="OCEL" evidence="9">
    <location>
        <begin position="721"/>
        <end position="829"/>
    </location>
</feature>
<dbReference type="SUPFAM" id="SSF144292">
    <property type="entry name" value="occludin/ELL-like"/>
    <property type="match status" value="1"/>
</dbReference>
<keyword evidence="10" id="KW-0648">Protein biosynthesis</keyword>
<evidence type="ECO:0000256" key="2">
    <source>
        <dbReference type="ARBA" id="ARBA00009171"/>
    </source>
</evidence>
<evidence type="ECO:0000256" key="5">
    <source>
        <dbReference type="ARBA" id="ARBA00023242"/>
    </source>
</evidence>
<evidence type="ECO:0000256" key="6">
    <source>
        <dbReference type="PROSITE-ProRule" id="PRU01324"/>
    </source>
</evidence>
<proteinExistence type="inferred from homology"/>
<dbReference type="EMBL" id="JABXBU010000015">
    <property type="protein sequence ID" value="KAF8787813.1"/>
    <property type="molecule type" value="Genomic_DNA"/>
</dbReference>
<keyword evidence="3" id="KW-0805">Transcription regulation</keyword>
<dbReference type="PANTHER" id="PTHR23288">
    <property type="entry name" value="OCCLUDIN AND RNA POLYMERASE II ELONGATION FACTOR ELL"/>
    <property type="match status" value="1"/>
</dbReference>
<accession>A0A8T0FFZ6</accession>
<reference evidence="10" key="1">
    <citation type="journal article" date="2020" name="bioRxiv">
        <title>Chromosome-level reference genome of the European wasp spider Argiope bruennichi: a resource for studies on range expansion and evolutionary adaptation.</title>
        <authorList>
            <person name="Sheffer M.M."/>
            <person name="Hoppe A."/>
            <person name="Krehenwinkel H."/>
            <person name="Uhl G."/>
            <person name="Kuss A.W."/>
            <person name="Jensen L."/>
            <person name="Jensen C."/>
            <person name="Gillespie R.G."/>
            <person name="Hoff K.J."/>
            <person name="Prost S."/>
        </authorList>
    </citation>
    <scope>NUCLEOTIDE SEQUENCE</scope>
</reference>
<dbReference type="Proteomes" id="UP000807504">
    <property type="component" value="Unassembled WGS sequence"/>
</dbReference>
<dbReference type="InterPro" id="IPR019464">
    <property type="entry name" value="ELL_N"/>
</dbReference>
<evidence type="ECO:0000313" key="11">
    <source>
        <dbReference type="Proteomes" id="UP000807504"/>
    </source>
</evidence>
<comment type="similarity">
    <text evidence="2 6">Belongs to the ELL/occludin family.</text>
</comment>
<comment type="subcellular location">
    <subcellularLocation>
        <location evidence="1">Nucleus</location>
    </subcellularLocation>
</comment>
<feature type="region of interest" description="Disordered" evidence="8">
    <location>
        <begin position="469"/>
        <end position="502"/>
    </location>
</feature>
<keyword evidence="5" id="KW-0539">Nucleus</keyword>
<comment type="caution">
    <text evidence="10">The sequence shown here is derived from an EMBL/GenBank/DDBJ whole genome shotgun (WGS) entry which is preliminary data.</text>
</comment>
<dbReference type="GO" id="GO:0042795">
    <property type="term" value="P:snRNA transcription by RNA polymerase II"/>
    <property type="evidence" value="ECO:0007669"/>
    <property type="project" value="TreeGrafter"/>
</dbReference>
<name>A0A8T0FFZ6_ARGBR</name>